<dbReference type="PANTHER" id="PTHR33653:SF1">
    <property type="entry name" value="RIBONUCLEASE VAPC2"/>
    <property type="match status" value="1"/>
</dbReference>
<dbReference type="RefSeq" id="WP_378598016.1">
    <property type="nucleotide sequence ID" value="NZ_JBHSQN010000001.1"/>
</dbReference>
<keyword evidence="11" id="KW-1185">Reference proteome</keyword>
<feature type="binding site" evidence="8">
    <location>
        <position position="8"/>
    </location>
    <ligand>
        <name>Mg(2+)</name>
        <dbReference type="ChEBI" id="CHEBI:18420"/>
    </ligand>
</feature>
<feature type="domain" description="PIN" evidence="9">
    <location>
        <begin position="23"/>
        <end position="123"/>
    </location>
</feature>
<protein>
    <recommendedName>
        <fullName evidence="8">Ribonuclease VapC</fullName>
        <shortName evidence="8">RNase VapC</shortName>
        <ecNumber evidence="8">3.1.-.-</ecNumber>
    </recommendedName>
    <alternativeName>
        <fullName evidence="8">Toxin VapC</fullName>
    </alternativeName>
</protein>
<dbReference type="HAMAP" id="MF_00265">
    <property type="entry name" value="VapC_Nob1"/>
    <property type="match status" value="1"/>
</dbReference>
<evidence type="ECO:0000256" key="7">
    <source>
        <dbReference type="ARBA" id="ARBA00038093"/>
    </source>
</evidence>
<dbReference type="InterPro" id="IPR029060">
    <property type="entry name" value="PIN-like_dom_sf"/>
</dbReference>
<evidence type="ECO:0000256" key="3">
    <source>
        <dbReference type="ARBA" id="ARBA00022722"/>
    </source>
</evidence>
<gene>
    <name evidence="8" type="primary">vapC</name>
    <name evidence="10" type="ORF">ACFP3H_00535</name>
</gene>
<comment type="cofactor">
    <cofactor evidence="1 8">
        <name>Mg(2+)</name>
        <dbReference type="ChEBI" id="CHEBI:18420"/>
    </cofactor>
</comment>
<dbReference type="InterPro" id="IPR022907">
    <property type="entry name" value="VapC_family"/>
</dbReference>
<accession>A0ABW1JLL2</accession>
<reference evidence="11" key="1">
    <citation type="journal article" date="2019" name="Int. J. Syst. Evol. Microbiol.">
        <title>The Global Catalogue of Microorganisms (GCM) 10K type strain sequencing project: providing services to taxonomists for standard genome sequencing and annotation.</title>
        <authorList>
            <consortium name="The Broad Institute Genomics Platform"/>
            <consortium name="The Broad Institute Genome Sequencing Center for Infectious Disease"/>
            <person name="Wu L."/>
            <person name="Ma J."/>
        </authorList>
    </citation>
    <scope>NUCLEOTIDE SEQUENCE [LARGE SCALE GENOMIC DNA]</scope>
    <source>
        <strain evidence="11">CCUG 36956</strain>
    </source>
</reference>
<dbReference type="SUPFAM" id="SSF88723">
    <property type="entry name" value="PIN domain-like"/>
    <property type="match status" value="1"/>
</dbReference>
<dbReference type="Pfam" id="PF01850">
    <property type="entry name" value="PIN"/>
    <property type="match status" value="1"/>
</dbReference>
<comment type="caution">
    <text evidence="10">The sequence shown here is derived from an EMBL/GenBank/DDBJ whole genome shotgun (WGS) entry which is preliminary data.</text>
</comment>
<dbReference type="Gene3D" id="3.40.50.1010">
    <property type="entry name" value="5'-nuclease"/>
    <property type="match status" value="1"/>
</dbReference>
<dbReference type="EC" id="3.1.-.-" evidence="8"/>
<dbReference type="PANTHER" id="PTHR33653">
    <property type="entry name" value="RIBONUCLEASE VAPC2"/>
    <property type="match status" value="1"/>
</dbReference>
<sequence length="144" mass="16204">MTVRYLLDKSAAYRSHLLMVRARIEPLMERGLLATCGVADLEVGVSARSQADHAELGQLRRDALEYLSTPDEVWDRAWQVQELLCADSLHRSVKIPDLIIAAVAEHHRVSILHYDHDFDRIAEITGQPVEWVVPPGSADRLDQG</sequence>
<evidence type="ECO:0000256" key="4">
    <source>
        <dbReference type="ARBA" id="ARBA00022723"/>
    </source>
</evidence>
<dbReference type="EMBL" id="JBHSQN010000001">
    <property type="protein sequence ID" value="MFC6009528.1"/>
    <property type="molecule type" value="Genomic_DNA"/>
</dbReference>
<keyword evidence="5 8" id="KW-0378">Hydrolase</keyword>
<comment type="function">
    <text evidence="8">Toxic component of a toxin-antitoxin (TA) system. An RNase.</text>
</comment>
<dbReference type="InterPro" id="IPR002716">
    <property type="entry name" value="PIN_dom"/>
</dbReference>
<proteinExistence type="inferred from homology"/>
<evidence type="ECO:0000256" key="8">
    <source>
        <dbReference type="HAMAP-Rule" id="MF_00265"/>
    </source>
</evidence>
<evidence type="ECO:0000256" key="2">
    <source>
        <dbReference type="ARBA" id="ARBA00022649"/>
    </source>
</evidence>
<dbReference type="InterPro" id="IPR050556">
    <property type="entry name" value="Type_II_TA_system_RNase"/>
</dbReference>
<evidence type="ECO:0000259" key="9">
    <source>
        <dbReference type="Pfam" id="PF01850"/>
    </source>
</evidence>
<evidence type="ECO:0000313" key="10">
    <source>
        <dbReference type="EMBL" id="MFC6009528.1"/>
    </source>
</evidence>
<keyword evidence="3 8" id="KW-0540">Nuclease</keyword>
<evidence type="ECO:0000256" key="5">
    <source>
        <dbReference type="ARBA" id="ARBA00022801"/>
    </source>
</evidence>
<evidence type="ECO:0000256" key="1">
    <source>
        <dbReference type="ARBA" id="ARBA00001946"/>
    </source>
</evidence>
<dbReference type="Proteomes" id="UP001596223">
    <property type="component" value="Unassembled WGS sequence"/>
</dbReference>
<keyword evidence="8" id="KW-0800">Toxin</keyword>
<organism evidence="10 11">
    <name type="scientific">Nocardia lasii</name>
    <dbReference type="NCBI Taxonomy" id="1616107"/>
    <lineage>
        <taxon>Bacteria</taxon>
        <taxon>Bacillati</taxon>
        <taxon>Actinomycetota</taxon>
        <taxon>Actinomycetes</taxon>
        <taxon>Mycobacteriales</taxon>
        <taxon>Nocardiaceae</taxon>
        <taxon>Nocardia</taxon>
    </lineage>
</organism>
<keyword evidence="2 8" id="KW-1277">Toxin-antitoxin system</keyword>
<comment type="similarity">
    <text evidence="7 8">Belongs to the PINc/VapC protein family.</text>
</comment>
<name>A0ABW1JLL2_9NOCA</name>
<keyword evidence="4 8" id="KW-0479">Metal-binding</keyword>
<evidence type="ECO:0000256" key="6">
    <source>
        <dbReference type="ARBA" id="ARBA00022842"/>
    </source>
</evidence>
<feature type="binding site" evidence="8">
    <location>
        <position position="97"/>
    </location>
    <ligand>
        <name>Mg(2+)</name>
        <dbReference type="ChEBI" id="CHEBI:18420"/>
    </ligand>
</feature>
<evidence type="ECO:0000313" key="11">
    <source>
        <dbReference type="Proteomes" id="UP001596223"/>
    </source>
</evidence>
<dbReference type="CDD" id="cd18755">
    <property type="entry name" value="PIN_MtVapC3_VapC21-like"/>
    <property type="match status" value="1"/>
</dbReference>
<keyword evidence="6 8" id="KW-0460">Magnesium</keyword>